<feature type="transmembrane region" description="Helical" evidence="2">
    <location>
        <begin position="17"/>
        <end position="41"/>
    </location>
</feature>
<organism evidence="3 4">
    <name type="scientific">Candidatus Ruania gallistercoris</name>
    <dbReference type="NCBI Taxonomy" id="2838746"/>
    <lineage>
        <taxon>Bacteria</taxon>
        <taxon>Bacillati</taxon>
        <taxon>Actinomycetota</taxon>
        <taxon>Actinomycetes</taxon>
        <taxon>Micrococcales</taxon>
        <taxon>Ruaniaceae</taxon>
        <taxon>Ruania</taxon>
    </lineage>
</organism>
<keyword evidence="2" id="KW-0812">Transmembrane</keyword>
<evidence type="ECO:0000313" key="4">
    <source>
        <dbReference type="Proteomes" id="UP000824037"/>
    </source>
</evidence>
<accession>A0A9D2EHU6</accession>
<protein>
    <submittedName>
        <fullName evidence="3">Uncharacterized protein</fullName>
    </submittedName>
</protein>
<gene>
    <name evidence="3" type="ORF">H9815_19195</name>
</gene>
<reference evidence="3" key="2">
    <citation type="submission" date="2021-04" db="EMBL/GenBank/DDBJ databases">
        <authorList>
            <person name="Gilroy R."/>
        </authorList>
    </citation>
    <scope>NUCLEOTIDE SEQUENCE</scope>
    <source>
        <strain evidence="3">ChiGjej4B4-7305</strain>
    </source>
</reference>
<feature type="compositionally biased region" description="Pro residues" evidence="1">
    <location>
        <begin position="215"/>
        <end position="241"/>
    </location>
</feature>
<comment type="caution">
    <text evidence="3">The sequence shown here is derived from an EMBL/GenBank/DDBJ whole genome shotgun (WGS) entry which is preliminary data.</text>
</comment>
<evidence type="ECO:0000256" key="2">
    <source>
        <dbReference type="SAM" id="Phobius"/>
    </source>
</evidence>
<keyword evidence="2" id="KW-0472">Membrane</keyword>
<reference evidence="3" key="1">
    <citation type="journal article" date="2021" name="PeerJ">
        <title>Extensive microbial diversity within the chicken gut microbiome revealed by metagenomics and culture.</title>
        <authorList>
            <person name="Gilroy R."/>
            <person name="Ravi A."/>
            <person name="Getino M."/>
            <person name="Pursley I."/>
            <person name="Horton D.L."/>
            <person name="Alikhan N.F."/>
            <person name="Baker D."/>
            <person name="Gharbi K."/>
            <person name="Hall N."/>
            <person name="Watson M."/>
            <person name="Adriaenssens E.M."/>
            <person name="Foster-Nyarko E."/>
            <person name="Jarju S."/>
            <person name="Secka A."/>
            <person name="Antonio M."/>
            <person name="Oren A."/>
            <person name="Chaudhuri R.R."/>
            <person name="La Ragione R."/>
            <person name="Hildebrand F."/>
            <person name="Pallen M.J."/>
        </authorList>
    </citation>
    <scope>NUCLEOTIDE SEQUENCE</scope>
    <source>
        <strain evidence="3">ChiGjej4B4-7305</strain>
    </source>
</reference>
<proteinExistence type="predicted"/>
<feature type="transmembrane region" description="Helical" evidence="2">
    <location>
        <begin position="176"/>
        <end position="201"/>
    </location>
</feature>
<dbReference type="Proteomes" id="UP000824037">
    <property type="component" value="Unassembled WGS sequence"/>
</dbReference>
<dbReference type="AlphaFoldDB" id="A0A9D2EHU6"/>
<sequence>MAYSPLPVKTSTRGPKILTAVGVVLLLAAIAVVVLVVRLFLSVLPTGIVAADGAPGQEAAGGTEVPGTVTLSLPADTTYAIYLAHPSSADDVELSDRITVTGPDGQAAIPAPTPSGTLTRSGVSAHDVSSFRTGAAGDYTVTAPELQDPDSTAWATIIVAESDNIPGFIGSVFGTIAGVFLAIGLGLAGLIVTIIGAIWWYTRGQNRRRVEAGGPNPPPPGQYPGAPGPPSGHYPGPPHRA</sequence>
<feature type="region of interest" description="Disordered" evidence="1">
    <location>
        <begin position="209"/>
        <end position="241"/>
    </location>
</feature>
<keyword evidence="2" id="KW-1133">Transmembrane helix</keyword>
<name>A0A9D2EHU6_9MICO</name>
<evidence type="ECO:0000256" key="1">
    <source>
        <dbReference type="SAM" id="MobiDB-lite"/>
    </source>
</evidence>
<dbReference type="EMBL" id="DXBY01000328">
    <property type="protein sequence ID" value="HIZ37909.1"/>
    <property type="molecule type" value="Genomic_DNA"/>
</dbReference>
<feature type="region of interest" description="Disordered" evidence="1">
    <location>
        <begin position="103"/>
        <end position="122"/>
    </location>
</feature>
<evidence type="ECO:0000313" key="3">
    <source>
        <dbReference type="EMBL" id="HIZ37909.1"/>
    </source>
</evidence>